<dbReference type="InterPro" id="IPR019888">
    <property type="entry name" value="Tscrpt_reg_AsnC-like"/>
</dbReference>
<dbReference type="GO" id="GO:0005829">
    <property type="term" value="C:cytosol"/>
    <property type="evidence" value="ECO:0007669"/>
    <property type="project" value="TreeGrafter"/>
</dbReference>
<protein>
    <submittedName>
        <fullName evidence="5">Lrp/AsnC ligand binding domain-containing protein</fullName>
    </submittedName>
</protein>
<dbReference type="PANTHER" id="PTHR30154">
    <property type="entry name" value="LEUCINE-RESPONSIVE REGULATORY PROTEIN"/>
    <property type="match status" value="1"/>
</dbReference>
<evidence type="ECO:0000259" key="4">
    <source>
        <dbReference type="PROSITE" id="PS50956"/>
    </source>
</evidence>
<sequence>MNLDHIDKQILNILMQDATTTAVEVAKQVHVSPGTVHVRMKNLRQAGVVQGTMLKVDYSMLGLNMVAFVGIYLERSSQYTEVVLRLQQIPEIVMVHYTTGPYSIFAQIVCKDSQDLHEILQHHVQGIKGVQRTESFISLEESIHRPVDILKEEDLL</sequence>
<dbReference type="InterPro" id="IPR011008">
    <property type="entry name" value="Dimeric_a/b-barrel"/>
</dbReference>
<dbReference type="SUPFAM" id="SSF46785">
    <property type="entry name" value="Winged helix' DNA-binding domain"/>
    <property type="match status" value="1"/>
</dbReference>
<dbReference type="InterPro" id="IPR036388">
    <property type="entry name" value="WH-like_DNA-bd_sf"/>
</dbReference>
<keyword evidence="6" id="KW-1185">Reference proteome</keyword>
<evidence type="ECO:0000256" key="3">
    <source>
        <dbReference type="ARBA" id="ARBA00023163"/>
    </source>
</evidence>
<dbReference type="Gene3D" id="1.10.10.10">
    <property type="entry name" value="Winged helix-like DNA-binding domain superfamily/Winged helix DNA-binding domain"/>
    <property type="match status" value="1"/>
</dbReference>
<keyword evidence="2" id="KW-0238">DNA-binding</keyword>
<proteinExistence type="predicted"/>
<dbReference type="EMBL" id="AP026867">
    <property type="protein sequence ID" value="BDS13591.1"/>
    <property type="molecule type" value="Genomic_DNA"/>
</dbReference>
<dbReference type="AlphaFoldDB" id="A0A915YIH8"/>
<name>A0A915YIH8_9BACT</name>
<evidence type="ECO:0000313" key="5">
    <source>
        <dbReference type="EMBL" id="BDS13591.1"/>
    </source>
</evidence>
<keyword evidence="3" id="KW-0804">Transcription</keyword>
<dbReference type="GO" id="GO:0006355">
    <property type="term" value="P:regulation of DNA-templated transcription"/>
    <property type="evidence" value="ECO:0007669"/>
    <property type="project" value="UniProtKB-ARBA"/>
</dbReference>
<dbReference type="Pfam" id="PF13412">
    <property type="entry name" value="HTH_24"/>
    <property type="match status" value="1"/>
</dbReference>
<evidence type="ECO:0000313" key="6">
    <source>
        <dbReference type="Proteomes" id="UP001060919"/>
    </source>
</evidence>
<accession>A0A915YIH8</accession>
<dbReference type="InterPro" id="IPR019887">
    <property type="entry name" value="Tscrpt_reg_AsnC/Lrp_C"/>
</dbReference>
<dbReference type="Gene3D" id="3.30.70.920">
    <property type="match status" value="1"/>
</dbReference>
<keyword evidence="1" id="KW-0805">Transcription regulation</keyword>
<dbReference type="InterPro" id="IPR000485">
    <property type="entry name" value="AsnC-type_HTH_dom"/>
</dbReference>
<gene>
    <name evidence="5" type="ORF">AsAng_0043300</name>
</gene>
<reference evidence="5" key="1">
    <citation type="submission" date="2022-09" db="EMBL/GenBank/DDBJ databases">
        <title>Aureispira anguillicida sp. nov., isolated from Leptocephalus of Japanese eel Anguilla japonica.</title>
        <authorList>
            <person name="Yuasa K."/>
            <person name="Mekata T."/>
            <person name="Ikunari K."/>
        </authorList>
    </citation>
    <scope>NUCLEOTIDE SEQUENCE</scope>
    <source>
        <strain evidence="5">EL160426</strain>
    </source>
</reference>
<organism evidence="5 6">
    <name type="scientific">Aureispira anguillae</name>
    <dbReference type="NCBI Taxonomy" id="2864201"/>
    <lineage>
        <taxon>Bacteria</taxon>
        <taxon>Pseudomonadati</taxon>
        <taxon>Bacteroidota</taxon>
        <taxon>Saprospiria</taxon>
        <taxon>Saprospirales</taxon>
        <taxon>Saprospiraceae</taxon>
        <taxon>Aureispira</taxon>
    </lineage>
</organism>
<dbReference type="PANTHER" id="PTHR30154:SF34">
    <property type="entry name" value="TRANSCRIPTIONAL REGULATOR AZLB"/>
    <property type="match status" value="1"/>
</dbReference>
<dbReference type="InterPro" id="IPR036390">
    <property type="entry name" value="WH_DNA-bd_sf"/>
</dbReference>
<dbReference type="PRINTS" id="PR00033">
    <property type="entry name" value="HTHASNC"/>
</dbReference>
<dbReference type="InterPro" id="IPR011991">
    <property type="entry name" value="ArsR-like_HTH"/>
</dbReference>
<dbReference type="PROSITE" id="PS50956">
    <property type="entry name" value="HTH_ASNC_2"/>
    <property type="match status" value="1"/>
</dbReference>
<dbReference type="SUPFAM" id="SSF54909">
    <property type="entry name" value="Dimeric alpha+beta barrel"/>
    <property type="match status" value="1"/>
</dbReference>
<dbReference type="GO" id="GO:0043565">
    <property type="term" value="F:sequence-specific DNA binding"/>
    <property type="evidence" value="ECO:0007669"/>
    <property type="project" value="InterPro"/>
</dbReference>
<dbReference type="CDD" id="cd00090">
    <property type="entry name" value="HTH_ARSR"/>
    <property type="match status" value="1"/>
</dbReference>
<dbReference type="Proteomes" id="UP001060919">
    <property type="component" value="Chromosome"/>
</dbReference>
<feature type="domain" description="HTH asnC-type" evidence="4">
    <location>
        <begin position="3"/>
        <end position="64"/>
    </location>
</feature>
<dbReference type="GO" id="GO:0043200">
    <property type="term" value="P:response to amino acid"/>
    <property type="evidence" value="ECO:0007669"/>
    <property type="project" value="TreeGrafter"/>
</dbReference>
<dbReference type="Pfam" id="PF01037">
    <property type="entry name" value="AsnC_trans_reg"/>
    <property type="match status" value="1"/>
</dbReference>
<evidence type="ECO:0000256" key="2">
    <source>
        <dbReference type="ARBA" id="ARBA00023125"/>
    </source>
</evidence>
<evidence type="ECO:0000256" key="1">
    <source>
        <dbReference type="ARBA" id="ARBA00023015"/>
    </source>
</evidence>
<dbReference type="RefSeq" id="WP_264788852.1">
    <property type="nucleotide sequence ID" value="NZ_AP026867.1"/>
</dbReference>
<dbReference type="KEGG" id="aup:AsAng_0043300"/>
<dbReference type="SMART" id="SM00344">
    <property type="entry name" value="HTH_ASNC"/>
    <property type="match status" value="1"/>
</dbReference>